<reference evidence="1 2" key="1">
    <citation type="journal article" date="2016" name="Sci. Rep.">
        <title>Peltaster fructicola genome reveals evolution from an invasive phytopathogen to an ectophytic parasite.</title>
        <authorList>
            <person name="Xu C."/>
            <person name="Chen H."/>
            <person name="Gleason M.L."/>
            <person name="Xu J.R."/>
            <person name="Liu H."/>
            <person name="Zhang R."/>
            <person name="Sun G."/>
        </authorList>
    </citation>
    <scope>NUCLEOTIDE SEQUENCE [LARGE SCALE GENOMIC DNA]</scope>
    <source>
        <strain evidence="1 2">LNHT1506</strain>
    </source>
</reference>
<name>A0A6H0Y5N8_9PEZI</name>
<accession>A0A6H0Y5N8</accession>
<sequence length="203" mass="21889">MAGSRSRAMANVLKYAGSDIMKPEMRAPLASLLSQAYGKPVEINFTNLSQPHLDAGMLATVLKQQLQDRKNTPNKVIRSGVLRVQLPSANSVPSSADHAALAIRALKRKPSLRGVGMRRTTVSQVIEEMKLKKVSSLRVETAGRLGKRMTANRSAFKSSRKGLSSKGPGCIVRGVHPLHAQPALKHGKRRVGAFGVRVTVGHS</sequence>
<dbReference type="EMBL" id="CP051143">
    <property type="protein sequence ID" value="QIX02367.1"/>
    <property type="molecule type" value="Genomic_DNA"/>
</dbReference>
<evidence type="ECO:0000313" key="2">
    <source>
        <dbReference type="Proteomes" id="UP000503462"/>
    </source>
</evidence>
<dbReference type="OrthoDB" id="4360278at2759"/>
<proteinExistence type="predicted"/>
<dbReference type="AlphaFoldDB" id="A0A6H0Y5N8"/>
<gene>
    <name evidence="1" type="ORF">AMS68_007884</name>
</gene>
<keyword evidence="2" id="KW-1185">Reference proteome</keyword>
<organism evidence="1 2">
    <name type="scientific">Peltaster fructicola</name>
    <dbReference type="NCBI Taxonomy" id="286661"/>
    <lineage>
        <taxon>Eukaryota</taxon>
        <taxon>Fungi</taxon>
        <taxon>Dikarya</taxon>
        <taxon>Ascomycota</taxon>
        <taxon>Pezizomycotina</taxon>
        <taxon>Dothideomycetes</taxon>
        <taxon>Dothideomycetes incertae sedis</taxon>
        <taxon>Peltaster</taxon>
    </lineage>
</organism>
<dbReference type="Proteomes" id="UP000503462">
    <property type="component" value="Chromosome 5"/>
</dbReference>
<protein>
    <submittedName>
        <fullName evidence="1">Uncharacterized protein</fullName>
    </submittedName>
</protein>
<evidence type="ECO:0000313" key="1">
    <source>
        <dbReference type="EMBL" id="QIX02367.1"/>
    </source>
</evidence>